<keyword evidence="10" id="KW-1185">Reference proteome</keyword>
<evidence type="ECO:0000256" key="3">
    <source>
        <dbReference type="ARBA" id="ARBA00022475"/>
    </source>
</evidence>
<dbReference type="PANTHER" id="PTHR30252:SF4">
    <property type="entry name" value="CARBON STARVATION"/>
    <property type="match status" value="1"/>
</dbReference>
<dbReference type="OrthoDB" id="9761224at2"/>
<comment type="similarity">
    <text evidence="2">Belongs to the peptide transporter carbon starvation (CstA) (TC 2.A.114) family.</text>
</comment>
<feature type="domain" description="CstA N-terminal" evidence="8">
    <location>
        <begin position="316"/>
        <end position="433"/>
    </location>
</feature>
<feature type="transmembrane region" description="Helical" evidence="7">
    <location>
        <begin position="126"/>
        <end position="145"/>
    </location>
</feature>
<sequence length="482" mass="52592">MISFCLSVLALLLGYLIYSRLMERIFVIDPNRVTPAVSMQDGVDYVPMPVWKIFLIQFLNIAGLGPIFGAVAGAMWGPSAFLWIVLGSVFAGGVHDYFSGMLSLKHKGESITEITGRYLGTGMKQFMRVFTILLMVMVGAVFIMGPAKILNDMTGGFFSVSTWVWIIFVYYVLSTVLPIDKVIGKIYPLFGIALLFMAIGIATVMFSRGLPIPELTWDNLGNMHASPEKFPLFPMLFVTIACGAISGFHASQSPMMARCMTSEKQGRPIFYGAMITEGVVALIWAAISMSFFGGVRELNDVLVAQSGNAAYVVNLISNSLLGKVGGILALLGVVAAPITSGDTAFRSARLIVADFMKSKQSSIKNRLLISAPLFVIGYGLTLIDFGIIWRYFAWTNQSLATVVLWTVTAYLIKERKPYWITLVPAVFMTAVATTYILVAPEGFSLTPEISYTVGVSVALILMIATLLNLKRFRSEPAVEAVA</sequence>
<dbReference type="Pfam" id="PF02554">
    <property type="entry name" value="CstA"/>
    <property type="match status" value="2"/>
</dbReference>
<feature type="transmembrane region" description="Helical" evidence="7">
    <location>
        <begin position="157"/>
        <end position="177"/>
    </location>
</feature>
<evidence type="ECO:0000256" key="5">
    <source>
        <dbReference type="ARBA" id="ARBA00022989"/>
    </source>
</evidence>
<gene>
    <name evidence="9" type="ORF">PKOR_17930</name>
</gene>
<feature type="transmembrane region" description="Helical" evidence="7">
    <location>
        <begin position="189"/>
        <end position="210"/>
    </location>
</feature>
<feature type="transmembrane region" description="Helical" evidence="7">
    <location>
        <begin position="394"/>
        <end position="412"/>
    </location>
</feature>
<comment type="subcellular location">
    <subcellularLocation>
        <location evidence="1">Cell membrane</location>
        <topology evidence="1">Multi-pass membrane protein</topology>
    </subcellularLocation>
</comment>
<dbReference type="AlphaFoldDB" id="A0A0E3UYP7"/>
<feature type="transmembrane region" description="Helical" evidence="7">
    <location>
        <begin position="269"/>
        <end position="292"/>
    </location>
</feature>
<evidence type="ECO:0000256" key="4">
    <source>
        <dbReference type="ARBA" id="ARBA00022692"/>
    </source>
</evidence>
<keyword evidence="6 7" id="KW-0472">Membrane</keyword>
<dbReference type="RefSeq" id="WP_046312497.1">
    <property type="nucleotide sequence ID" value="NZ_CBCSCY010000013.1"/>
</dbReference>
<evidence type="ECO:0000259" key="8">
    <source>
        <dbReference type="Pfam" id="PF02554"/>
    </source>
</evidence>
<evidence type="ECO:0000256" key="1">
    <source>
        <dbReference type="ARBA" id="ARBA00004651"/>
    </source>
</evidence>
<feature type="transmembrane region" description="Helical" evidence="7">
    <location>
        <begin position="449"/>
        <end position="469"/>
    </location>
</feature>
<feature type="domain" description="CstA N-terminal" evidence="8">
    <location>
        <begin position="5"/>
        <end position="160"/>
    </location>
</feature>
<name>A0A0E3UYP7_9BACT</name>
<proteinExistence type="inferred from homology"/>
<dbReference type="HOGENOM" id="CLU_010531_3_1_10"/>
<feature type="transmembrane region" description="Helical" evidence="7">
    <location>
        <begin position="324"/>
        <end position="345"/>
    </location>
</feature>
<keyword evidence="3" id="KW-1003">Cell membrane</keyword>
<organism evidence="9 10">
    <name type="scientific">Pontibacter korlensis</name>
    <dbReference type="NCBI Taxonomy" id="400092"/>
    <lineage>
        <taxon>Bacteria</taxon>
        <taxon>Pseudomonadati</taxon>
        <taxon>Bacteroidota</taxon>
        <taxon>Cytophagia</taxon>
        <taxon>Cytophagales</taxon>
        <taxon>Hymenobacteraceae</taxon>
        <taxon>Pontibacter</taxon>
    </lineage>
</organism>
<evidence type="ECO:0000256" key="7">
    <source>
        <dbReference type="SAM" id="Phobius"/>
    </source>
</evidence>
<feature type="transmembrane region" description="Helical" evidence="7">
    <location>
        <begin position="230"/>
        <end position="248"/>
    </location>
</feature>
<dbReference type="KEGG" id="pko:PKOR_17930"/>
<dbReference type="InterPro" id="IPR051605">
    <property type="entry name" value="CstA"/>
</dbReference>
<dbReference type="STRING" id="400092.PKOR_17930"/>
<dbReference type="PANTHER" id="PTHR30252">
    <property type="entry name" value="INNER MEMBRANE PEPTIDE TRANSPORTER"/>
    <property type="match status" value="1"/>
</dbReference>
<dbReference type="PATRIC" id="fig|400092.3.peg.3929"/>
<protein>
    <submittedName>
        <fullName evidence="9">Carbon starvation protein CstA</fullName>
    </submittedName>
</protein>
<keyword evidence="4 7" id="KW-0812">Transmembrane</keyword>
<evidence type="ECO:0000313" key="10">
    <source>
        <dbReference type="Proteomes" id="UP000033109"/>
    </source>
</evidence>
<dbReference type="InterPro" id="IPR003706">
    <property type="entry name" value="CstA_N"/>
</dbReference>
<dbReference type="EMBL" id="CP009621">
    <property type="protein sequence ID" value="AKD04631.1"/>
    <property type="molecule type" value="Genomic_DNA"/>
</dbReference>
<evidence type="ECO:0000313" key="9">
    <source>
        <dbReference type="EMBL" id="AKD04631.1"/>
    </source>
</evidence>
<dbReference type="Proteomes" id="UP000033109">
    <property type="component" value="Chromosome"/>
</dbReference>
<dbReference type="GO" id="GO:0009267">
    <property type="term" value="P:cellular response to starvation"/>
    <property type="evidence" value="ECO:0007669"/>
    <property type="project" value="InterPro"/>
</dbReference>
<feature type="transmembrane region" description="Helical" evidence="7">
    <location>
        <begin position="419"/>
        <end position="437"/>
    </location>
</feature>
<feature type="transmembrane region" description="Helical" evidence="7">
    <location>
        <begin position="366"/>
        <end position="388"/>
    </location>
</feature>
<dbReference type="GO" id="GO:0005886">
    <property type="term" value="C:plasma membrane"/>
    <property type="evidence" value="ECO:0007669"/>
    <property type="project" value="UniProtKB-SubCell"/>
</dbReference>
<evidence type="ECO:0000256" key="6">
    <source>
        <dbReference type="ARBA" id="ARBA00023136"/>
    </source>
</evidence>
<keyword evidence="5 7" id="KW-1133">Transmembrane helix</keyword>
<feature type="transmembrane region" description="Helical" evidence="7">
    <location>
        <begin position="80"/>
        <end position="98"/>
    </location>
</feature>
<evidence type="ECO:0000256" key="2">
    <source>
        <dbReference type="ARBA" id="ARBA00007755"/>
    </source>
</evidence>
<accession>A0A0E3UYP7</accession>
<reference evidence="9 10" key="1">
    <citation type="journal article" date="2015" name="Sci. Rep.">
        <title>Unraveling adaptation of Pontibacter korlensis to radiation and infertility in desert through complete genome and comparative transcriptomic analysis.</title>
        <authorList>
            <person name="Dai J."/>
            <person name="Dai W."/>
            <person name="Qiu C."/>
            <person name="Yang Z."/>
            <person name="Zhang Y."/>
            <person name="Zhou M."/>
            <person name="Zhang L."/>
            <person name="Fang C."/>
            <person name="Gao Q."/>
            <person name="Yang Q."/>
            <person name="Li X."/>
            <person name="Wang Z."/>
            <person name="Wang Z."/>
            <person name="Jia Z."/>
            <person name="Chen X."/>
        </authorList>
    </citation>
    <scope>NUCLEOTIDE SEQUENCE [LARGE SCALE GENOMIC DNA]</scope>
    <source>
        <strain evidence="9 10">X14-1T</strain>
    </source>
</reference>